<sequence length="74" mass="7980">MNAHTHLIARVRPELARTEQELSCHLFPLPPDGAVPESLRAYCGFDITPGQAEQLDGPVGMPCMPCLLRAALVG</sequence>
<protein>
    <recommendedName>
        <fullName evidence="3">Metal-binding protein</fullName>
    </recommendedName>
</protein>
<comment type="caution">
    <text evidence="1">The sequence shown here is derived from an EMBL/GenBank/DDBJ whole genome shotgun (WGS) entry which is preliminary data.</text>
</comment>
<reference evidence="1 2" key="1">
    <citation type="journal article" date="2019" name="Int. J. Syst. Evol. Microbiol.">
        <title>The Global Catalogue of Microorganisms (GCM) 10K type strain sequencing project: providing services to taxonomists for standard genome sequencing and annotation.</title>
        <authorList>
            <consortium name="The Broad Institute Genomics Platform"/>
            <consortium name="The Broad Institute Genome Sequencing Center for Infectious Disease"/>
            <person name="Wu L."/>
            <person name="Ma J."/>
        </authorList>
    </citation>
    <scope>NUCLEOTIDE SEQUENCE [LARGE SCALE GENOMIC DNA]</scope>
    <source>
        <strain evidence="1 2">JCM 9383</strain>
    </source>
</reference>
<dbReference type="RefSeq" id="WP_344677835.1">
    <property type="nucleotide sequence ID" value="NZ_BAAAUX010000003.1"/>
</dbReference>
<gene>
    <name evidence="1" type="ORF">GCM10010470_06590</name>
</gene>
<dbReference type="Proteomes" id="UP001500979">
    <property type="component" value="Unassembled WGS sequence"/>
</dbReference>
<evidence type="ECO:0008006" key="3">
    <source>
        <dbReference type="Google" id="ProtNLM"/>
    </source>
</evidence>
<organism evidence="1 2">
    <name type="scientific">Saccharopolyspora taberi</name>
    <dbReference type="NCBI Taxonomy" id="60895"/>
    <lineage>
        <taxon>Bacteria</taxon>
        <taxon>Bacillati</taxon>
        <taxon>Actinomycetota</taxon>
        <taxon>Actinomycetes</taxon>
        <taxon>Pseudonocardiales</taxon>
        <taxon>Pseudonocardiaceae</taxon>
        <taxon>Saccharopolyspora</taxon>
    </lineage>
</organism>
<proteinExistence type="predicted"/>
<accession>A0ABN3V6W8</accession>
<name>A0ABN3V6W8_9PSEU</name>
<evidence type="ECO:0000313" key="1">
    <source>
        <dbReference type="EMBL" id="GAA2776615.1"/>
    </source>
</evidence>
<dbReference type="EMBL" id="BAAAUX010000003">
    <property type="protein sequence ID" value="GAA2776615.1"/>
    <property type="molecule type" value="Genomic_DNA"/>
</dbReference>
<evidence type="ECO:0000313" key="2">
    <source>
        <dbReference type="Proteomes" id="UP001500979"/>
    </source>
</evidence>
<keyword evidence="2" id="KW-1185">Reference proteome</keyword>